<evidence type="ECO:0000313" key="1">
    <source>
        <dbReference type="EMBL" id="RXI37140.1"/>
    </source>
</evidence>
<evidence type="ECO:0000313" key="2">
    <source>
        <dbReference type="Proteomes" id="UP000290378"/>
    </source>
</evidence>
<organism evidence="1 2">
    <name type="scientific">Arcobacter cloacae</name>
    <dbReference type="NCBI Taxonomy" id="1054034"/>
    <lineage>
        <taxon>Bacteria</taxon>
        <taxon>Pseudomonadati</taxon>
        <taxon>Campylobacterota</taxon>
        <taxon>Epsilonproteobacteria</taxon>
        <taxon>Campylobacterales</taxon>
        <taxon>Arcobacteraceae</taxon>
        <taxon>Arcobacter</taxon>
    </lineage>
</organism>
<comment type="caution">
    <text evidence="1">The sequence shown here is derived from an EMBL/GenBank/DDBJ whole genome shotgun (WGS) entry which is preliminary data.</text>
</comment>
<reference evidence="1 2" key="1">
    <citation type="submission" date="2017-09" db="EMBL/GenBank/DDBJ databases">
        <title>Genomics of the genus Arcobacter.</title>
        <authorList>
            <person name="Perez-Cataluna A."/>
            <person name="Figueras M.J."/>
            <person name="Salas-Masso N."/>
        </authorList>
    </citation>
    <scope>NUCLEOTIDE SEQUENCE [LARGE SCALE GENOMIC DNA]</scope>
    <source>
        <strain evidence="1 2">CECT 7834</strain>
    </source>
</reference>
<sequence>MKKVLLICSFIIITILIMIYALLFTSFGNKIISSYIEKVINHEQEELYFKVENFNLTTKKLDFKAYVNDGSELKISGNISIWKRDFDLKYSINILDLTIIKNLNNLESKGSLCTNGIFKGNYKNANIEGISNIAKSQTKYYLNLKKFEIASLNLEVKEAKINELLMIMGNPSYLKGKLNIFADIKNFNSSNLEGIIKSNIVKGKVDNDVINQELELGIGNLINFEFDFNASIVANNMEIKTILDTSVGDILIDRMIVDLSTKKINSDYKINISNMAVLSGFVDKKLAGSFITTGIIESLDNKIKVDGISDIFESETKYKAIFDNFKLSSISFSIEKAKIENLLKMISEPIYATGDLNIVGNIKNADLNNLDGFVNSNFNNIAVVNEVTNTVFNQNIKDDITANLVINSKLVPNQVVSQIALETNVGNLSTTNSTYFIKEDIFSSEYLFNIPSLEKMDNFIGIKLLGKMDLLGKITIDENKFLLDGKSNFFNGLFDFRLENENLMINLTHINAKSLLLTLEYPQILDSSDGNLTINYNLDSKKGELVGSFINGQFLSNSFTSFLNPIIKTDLEKDVYKTININSKIKDEFLISNIIFKNENKDFEIKDLIIDYETKSIDIENLKK</sequence>
<name>A0A6M8NEV0_9BACT</name>
<dbReference type="Proteomes" id="UP000290378">
    <property type="component" value="Unassembled WGS sequence"/>
</dbReference>
<gene>
    <name evidence="1" type="ORF">CP963_13625</name>
</gene>
<dbReference type="AlphaFoldDB" id="A0A6M8NEV0"/>
<dbReference type="EMBL" id="NXII01000035">
    <property type="protein sequence ID" value="RXI37140.1"/>
    <property type="molecule type" value="Genomic_DNA"/>
</dbReference>
<protein>
    <submittedName>
        <fullName evidence="1">Uncharacterized protein</fullName>
    </submittedName>
</protein>
<proteinExistence type="predicted"/>
<accession>A0A6M8NEV0</accession>
<dbReference type="RefSeq" id="WP_129014684.1">
    <property type="nucleotide sequence ID" value="NZ_CBCSEI010000025.1"/>
</dbReference>
<keyword evidence="2" id="KW-1185">Reference proteome</keyword>